<evidence type="ECO:0000313" key="2">
    <source>
        <dbReference type="EMBL" id="ASF48460.1"/>
    </source>
</evidence>
<protein>
    <recommendedName>
        <fullName evidence="4">Mobilization protein</fullName>
    </recommendedName>
</protein>
<dbReference type="AlphaFoldDB" id="A0A1Z4C4M1"/>
<proteinExistence type="predicted"/>
<reference evidence="2 3" key="1">
    <citation type="submission" date="2017-06" db="EMBL/GenBank/DDBJ databases">
        <title>Genome Sequencing of the methanotroph Methylovulum psychrotolerants str. HV10-M2 isolated from a high-altitude environment.</title>
        <authorList>
            <person name="Mateos-Rivera A."/>
        </authorList>
    </citation>
    <scope>NUCLEOTIDE SEQUENCE [LARGE SCALE GENOMIC DNA]</scope>
    <source>
        <strain evidence="2 3">HV10_M2</strain>
    </source>
</reference>
<keyword evidence="3" id="KW-1185">Reference proteome</keyword>
<feature type="compositionally biased region" description="Basic and acidic residues" evidence="1">
    <location>
        <begin position="14"/>
        <end position="25"/>
    </location>
</feature>
<evidence type="ECO:0000256" key="1">
    <source>
        <dbReference type="SAM" id="MobiDB-lite"/>
    </source>
</evidence>
<dbReference type="KEGG" id="mpsy:CEK71_21690"/>
<organism evidence="2 3">
    <name type="scientific">Methylovulum psychrotolerans</name>
    <dbReference type="NCBI Taxonomy" id="1704499"/>
    <lineage>
        <taxon>Bacteria</taxon>
        <taxon>Pseudomonadati</taxon>
        <taxon>Pseudomonadota</taxon>
        <taxon>Gammaproteobacteria</taxon>
        <taxon>Methylococcales</taxon>
        <taxon>Methylococcaceae</taxon>
        <taxon>Methylovulum</taxon>
    </lineage>
</organism>
<name>A0A1Z4C4M1_9GAMM</name>
<feature type="region of interest" description="Disordered" evidence="1">
    <location>
        <begin position="1"/>
        <end position="25"/>
    </location>
</feature>
<gene>
    <name evidence="2" type="ORF">CEK71_21690</name>
</gene>
<dbReference type="EMBL" id="CP022129">
    <property type="protein sequence ID" value="ASF48460.1"/>
    <property type="molecule type" value="Genomic_DNA"/>
</dbReference>
<evidence type="ECO:0008006" key="4">
    <source>
        <dbReference type="Google" id="ProtNLM"/>
    </source>
</evidence>
<dbReference type="Proteomes" id="UP000197019">
    <property type="component" value="Chromosome"/>
</dbReference>
<dbReference type="OrthoDB" id="6707589at2"/>
<evidence type="ECO:0000313" key="3">
    <source>
        <dbReference type="Proteomes" id="UP000197019"/>
    </source>
</evidence>
<sequence length="89" mass="10440">MVKKTAMELGQMLDEEKEKLERQEKARKDLADAVVKGREQKQARSDDAKRKILIGAYLLKKHDNDIKKLLEQNPDFIGYIRENDKHLFS</sequence>
<accession>A0A1Z4C4M1</accession>
<dbReference type="RefSeq" id="WP_068550206.1">
    <property type="nucleotide sequence ID" value="NZ_CP022129.1"/>
</dbReference>